<dbReference type="Proteomes" id="UP001634394">
    <property type="component" value="Unassembled WGS sequence"/>
</dbReference>
<dbReference type="EMBL" id="JBJQND010000017">
    <property type="protein sequence ID" value="KAL3842680.1"/>
    <property type="molecule type" value="Genomic_DNA"/>
</dbReference>
<dbReference type="AlphaFoldDB" id="A0ABD3U2K7"/>
<organism evidence="2 3">
    <name type="scientific">Sinanodonta woodiana</name>
    <name type="common">Chinese pond mussel</name>
    <name type="synonym">Anodonta woodiana</name>
    <dbReference type="NCBI Taxonomy" id="1069815"/>
    <lineage>
        <taxon>Eukaryota</taxon>
        <taxon>Metazoa</taxon>
        <taxon>Spiralia</taxon>
        <taxon>Lophotrochozoa</taxon>
        <taxon>Mollusca</taxon>
        <taxon>Bivalvia</taxon>
        <taxon>Autobranchia</taxon>
        <taxon>Heteroconchia</taxon>
        <taxon>Palaeoheterodonta</taxon>
        <taxon>Unionida</taxon>
        <taxon>Unionoidea</taxon>
        <taxon>Unionidae</taxon>
        <taxon>Unioninae</taxon>
        <taxon>Sinanodonta</taxon>
    </lineage>
</organism>
<proteinExistence type="predicted"/>
<keyword evidence="3" id="KW-1185">Reference proteome</keyword>
<feature type="compositionally biased region" description="Basic and acidic residues" evidence="1">
    <location>
        <begin position="15"/>
        <end position="54"/>
    </location>
</feature>
<evidence type="ECO:0000313" key="3">
    <source>
        <dbReference type="Proteomes" id="UP001634394"/>
    </source>
</evidence>
<gene>
    <name evidence="2" type="ORF">ACJMK2_020668</name>
</gene>
<sequence>MPLSAAEKQRRYRQRRDANPKRREAYLGKERAKWKKDRDTGKKRSVSELNDRERRDKRRKWRAAQVKSRTDKAASAAIINQCMTPPLSPEQGVEPTPGPSRLELE</sequence>
<reference evidence="2 3" key="1">
    <citation type="submission" date="2024-11" db="EMBL/GenBank/DDBJ databases">
        <title>Chromosome-level genome assembly of the freshwater bivalve Anodonta woodiana.</title>
        <authorList>
            <person name="Chen X."/>
        </authorList>
    </citation>
    <scope>NUCLEOTIDE SEQUENCE [LARGE SCALE GENOMIC DNA]</scope>
    <source>
        <strain evidence="2">MN2024</strain>
        <tissue evidence="2">Gills</tissue>
    </source>
</reference>
<feature type="region of interest" description="Disordered" evidence="1">
    <location>
        <begin position="1"/>
        <end position="105"/>
    </location>
</feature>
<protein>
    <recommendedName>
        <fullName evidence="4">BZIP domain-containing protein</fullName>
    </recommendedName>
</protein>
<name>A0ABD3U2K7_SINWO</name>
<comment type="caution">
    <text evidence="2">The sequence shown here is derived from an EMBL/GenBank/DDBJ whole genome shotgun (WGS) entry which is preliminary data.</text>
</comment>
<evidence type="ECO:0000313" key="2">
    <source>
        <dbReference type="EMBL" id="KAL3842680.1"/>
    </source>
</evidence>
<evidence type="ECO:0008006" key="4">
    <source>
        <dbReference type="Google" id="ProtNLM"/>
    </source>
</evidence>
<evidence type="ECO:0000256" key="1">
    <source>
        <dbReference type="SAM" id="MobiDB-lite"/>
    </source>
</evidence>
<accession>A0ABD3U2K7</accession>